<comment type="similarity">
    <text evidence="1">Belongs to the short-chain dehydrogenases/reductases (SDR) family.</text>
</comment>
<organism evidence="3 4">
    <name type="scientific">Pseudonocardia zijingensis</name>
    <dbReference type="NCBI Taxonomy" id="153376"/>
    <lineage>
        <taxon>Bacteria</taxon>
        <taxon>Bacillati</taxon>
        <taxon>Actinomycetota</taxon>
        <taxon>Actinomycetes</taxon>
        <taxon>Pseudonocardiales</taxon>
        <taxon>Pseudonocardiaceae</taxon>
        <taxon>Pseudonocardia</taxon>
    </lineage>
</organism>
<comment type="caution">
    <text evidence="3">The sequence shown here is derived from an EMBL/GenBank/DDBJ whole genome shotgun (WGS) entry which is preliminary data.</text>
</comment>
<dbReference type="InterPro" id="IPR036291">
    <property type="entry name" value="NAD(P)-bd_dom_sf"/>
</dbReference>
<dbReference type="RefSeq" id="WP_343943643.1">
    <property type="nucleotide sequence ID" value="NZ_BAAAHP010000137.1"/>
</dbReference>
<evidence type="ECO:0000313" key="3">
    <source>
        <dbReference type="EMBL" id="GAA0947470.1"/>
    </source>
</evidence>
<dbReference type="PANTHER" id="PTHR24321:SF8">
    <property type="entry name" value="ESTRADIOL 17-BETA-DEHYDROGENASE 8-RELATED"/>
    <property type="match status" value="1"/>
</dbReference>
<dbReference type="PANTHER" id="PTHR24321">
    <property type="entry name" value="DEHYDROGENASES, SHORT CHAIN"/>
    <property type="match status" value="1"/>
</dbReference>
<evidence type="ECO:0000313" key="4">
    <source>
        <dbReference type="Proteomes" id="UP001499967"/>
    </source>
</evidence>
<dbReference type="Pfam" id="PF13561">
    <property type="entry name" value="adh_short_C2"/>
    <property type="match status" value="1"/>
</dbReference>
<name>A0ABP4B8A2_9PSEU</name>
<reference evidence="4" key="1">
    <citation type="journal article" date="2019" name="Int. J. Syst. Evol. Microbiol.">
        <title>The Global Catalogue of Microorganisms (GCM) 10K type strain sequencing project: providing services to taxonomists for standard genome sequencing and annotation.</title>
        <authorList>
            <consortium name="The Broad Institute Genomics Platform"/>
            <consortium name="The Broad Institute Genome Sequencing Center for Infectious Disease"/>
            <person name="Wu L."/>
            <person name="Ma J."/>
        </authorList>
    </citation>
    <scope>NUCLEOTIDE SEQUENCE [LARGE SCALE GENOMIC DNA]</scope>
    <source>
        <strain evidence="4">JCM 11117</strain>
    </source>
</reference>
<dbReference type="SUPFAM" id="SSF51735">
    <property type="entry name" value="NAD(P)-binding Rossmann-fold domains"/>
    <property type="match status" value="1"/>
</dbReference>
<keyword evidence="2" id="KW-0560">Oxidoreductase</keyword>
<dbReference type="EMBL" id="BAAAHP010000137">
    <property type="protein sequence ID" value="GAA0947470.1"/>
    <property type="molecule type" value="Genomic_DNA"/>
</dbReference>
<proteinExistence type="inferred from homology"/>
<evidence type="ECO:0000256" key="1">
    <source>
        <dbReference type="ARBA" id="ARBA00006484"/>
    </source>
</evidence>
<sequence length="272" mass="27815">MSSSTGRLTGKAALVTGAGSGIGAATAELFAREGARVVAADVDPASATATAERIRDDGGIAEPFAADVAQETSVAELVEFTVRTFGRLDVLQNYASNRSVVAADVAVADSDPEVWARQLGVDLMGCVLTAKHALPHMLRTGGGSITNASSLVGWLSLDARPAYATAKAGVIGLSKAIAVEYGKRGVRCNVVAPGPIVSPGTEGMYTPGQTEVLVDHVAAPRLGRPDDVALAALFLASPEAAFINGHVLVIDGGMSAYAPMVPSFRRLAGETE</sequence>
<gene>
    <name evidence="3" type="ORF">GCM10009559_46540</name>
</gene>
<keyword evidence="4" id="KW-1185">Reference proteome</keyword>
<evidence type="ECO:0000256" key="2">
    <source>
        <dbReference type="ARBA" id="ARBA00023002"/>
    </source>
</evidence>
<dbReference type="PRINTS" id="PR00080">
    <property type="entry name" value="SDRFAMILY"/>
</dbReference>
<dbReference type="Proteomes" id="UP001499967">
    <property type="component" value="Unassembled WGS sequence"/>
</dbReference>
<dbReference type="InterPro" id="IPR002347">
    <property type="entry name" value="SDR_fam"/>
</dbReference>
<dbReference type="CDD" id="cd05233">
    <property type="entry name" value="SDR_c"/>
    <property type="match status" value="1"/>
</dbReference>
<dbReference type="InterPro" id="IPR020904">
    <property type="entry name" value="Sc_DH/Rdtase_CS"/>
</dbReference>
<accession>A0ABP4B8A2</accession>
<dbReference type="PROSITE" id="PS00061">
    <property type="entry name" value="ADH_SHORT"/>
    <property type="match status" value="1"/>
</dbReference>
<dbReference type="Gene3D" id="3.40.50.720">
    <property type="entry name" value="NAD(P)-binding Rossmann-like Domain"/>
    <property type="match status" value="1"/>
</dbReference>
<dbReference type="PRINTS" id="PR00081">
    <property type="entry name" value="GDHRDH"/>
</dbReference>
<protein>
    <submittedName>
        <fullName evidence="3">Glucose 1-dehydrogenase</fullName>
    </submittedName>
</protein>